<gene>
    <name evidence="2" type="ORF">FB45DRAFT_1104324</name>
</gene>
<dbReference type="EMBL" id="JARKIF010000021">
    <property type="protein sequence ID" value="KAJ7617154.1"/>
    <property type="molecule type" value="Genomic_DNA"/>
</dbReference>
<accession>A0AAD7BCK6</accession>
<evidence type="ECO:0000256" key="1">
    <source>
        <dbReference type="SAM" id="Phobius"/>
    </source>
</evidence>
<keyword evidence="1" id="KW-0812">Transmembrane</keyword>
<feature type="transmembrane region" description="Helical" evidence="1">
    <location>
        <begin position="15"/>
        <end position="45"/>
    </location>
</feature>
<dbReference type="Proteomes" id="UP001221142">
    <property type="component" value="Unassembled WGS sequence"/>
</dbReference>
<keyword evidence="1" id="KW-0472">Membrane</keyword>
<sequence length="635" mass="68531">MGRTSTEPDPQGSGFWIFLTGAAIACAILLITAGVLVEVFVIGTYHLEDSHRAILTTAPLNRILTIAHWSSNIFSMTVPVTIGLSAYLFAGRWLRASRGGDVNMPTPYQLALMIRTLKGAGLVSLWNSASYIVGRGSAPNLARPPILRSSVSLVVFLLVLGYALSGVENWLGATSTSILYPITTPLPNNGTQFQFSRQVRPLSFSFELTMAGTKSLGWPFFNQFHAFQVQKWSKWLFCVKHYTQCPKFSYQCGLIAGSGGNGPAQAPRYNTMNGVSNSTVIAFTDDATAIMVPPALQLDSTIGYRANALGVKATCTSVTTQCVNMTNTGPDAFLLTNCPQSVNFNTTASRLFGTPALTGCNPFGTNDLAFGGPLDGSGNLLDCATSPNSSEFRFGLQVQSQAYRVDRSMTEDTPVGDTGFFIHGNKGAWNVLTCDVKSLNVTYHYFNSSYTLLGSEPTNIDQTWRVEDGSWAAVYYGTAPIDGTGLYSGNYTQAFAKQLSSISLAMTAYVVEEAPVLESESTVTYIGSRLPLAPFLLLILIPSIYASNIRSIGVALITLLAVVEHSRSPHAEFARGILIEPAAAVSAAWGPEEARLAPMRTMTELFGDETSADRLVLAVDRVPDGWPVVRRRRAE</sequence>
<dbReference type="PROSITE" id="PS51257">
    <property type="entry name" value="PROKAR_LIPOPROTEIN"/>
    <property type="match status" value="1"/>
</dbReference>
<feature type="transmembrane region" description="Helical" evidence="1">
    <location>
        <begin position="110"/>
        <end position="134"/>
    </location>
</feature>
<feature type="transmembrane region" description="Helical" evidence="1">
    <location>
        <begin position="146"/>
        <end position="164"/>
    </location>
</feature>
<name>A0AAD7BCK6_9AGAR</name>
<comment type="caution">
    <text evidence="2">The sequence shown here is derived from an EMBL/GenBank/DDBJ whole genome shotgun (WGS) entry which is preliminary data.</text>
</comment>
<reference evidence="2" key="1">
    <citation type="submission" date="2023-03" db="EMBL/GenBank/DDBJ databases">
        <title>Massive genome expansion in bonnet fungi (Mycena s.s.) driven by repeated elements and novel gene families across ecological guilds.</title>
        <authorList>
            <consortium name="Lawrence Berkeley National Laboratory"/>
            <person name="Harder C.B."/>
            <person name="Miyauchi S."/>
            <person name="Viragh M."/>
            <person name="Kuo A."/>
            <person name="Thoen E."/>
            <person name="Andreopoulos B."/>
            <person name="Lu D."/>
            <person name="Skrede I."/>
            <person name="Drula E."/>
            <person name="Henrissat B."/>
            <person name="Morin E."/>
            <person name="Kohler A."/>
            <person name="Barry K."/>
            <person name="LaButti K."/>
            <person name="Morin E."/>
            <person name="Salamov A."/>
            <person name="Lipzen A."/>
            <person name="Mereny Z."/>
            <person name="Hegedus B."/>
            <person name="Baldrian P."/>
            <person name="Stursova M."/>
            <person name="Weitz H."/>
            <person name="Taylor A."/>
            <person name="Grigoriev I.V."/>
            <person name="Nagy L.G."/>
            <person name="Martin F."/>
            <person name="Kauserud H."/>
        </authorList>
    </citation>
    <scope>NUCLEOTIDE SEQUENCE</scope>
    <source>
        <strain evidence="2">9284</strain>
    </source>
</reference>
<organism evidence="2 3">
    <name type="scientific">Roridomyces roridus</name>
    <dbReference type="NCBI Taxonomy" id="1738132"/>
    <lineage>
        <taxon>Eukaryota</taxon>
        <taxon>Fungi</taxon>
        <taxon>Dikarya</taxon>
        <taxon>Basidiomycota</taxon>
        <taxon>Agaricomycotina</taxon>
        <taxon>Agaricomycetes</taxon>
        <taxon>Agaricomycetidae</taxon>
        <taxon>Agaricales</taxon>
        <taxon>Marasmiineae</taxon>
        <taxon>Mycenaceae</taxon>
        <taxon>Roridomyces</taxon>
    </lineage>
</organism>
<dbReference type="AlphaFoldDB" id="A0AAD7BCK6"/>
<evidence type="ECO:0000313" key="2">
    <source>
        <dbReference type="EMBL" id="KAJ7617154.1"/>
    </source>
</evidence>
<evidence type="ECO:0000313" key="3">
    <source>
        <dbReference type="Proteomes" id="UP001221142"/>
    </source>
</evidence>
<keyword evidence="1" id="KW-1133">Transmembrane helix</keyword>
<proteinExistence type="predicted"/>
<keyword evidence="3" id="KW-1185">Reference proteome</keyword>
<protein>
    <submittedName>
        <fullName evidence="2">Uncharacterized protein</fullName>
    </submittedName>
</protein>
<feature type="transmembrane region" description="Helical" evidence="1">
    <location>
        <begin position="66"/>
        <end position="90"/>
    </location>
</feature>